<sequence>MPRLTEELIRKSAEHNDGVLADLEEIALHQREIEGIESLELCCRHLKILLLQNNIIPKMEGLNKLKELEYLNLALNNISKIEGIEGCESLKKLDMTVNFVGVEELEESVYNLKANMMLEDLYLTGNPCSDWSGYRAYVVAHLPQLKQLDAKLIVPRERIKARQQLPRLQQELEVAVEEAKQKRLAELGQPVSEGAYTKESRNEMYLELAEQKAEKERNEKRRMGQEAKEPRVVPGVYNARGEIRQCNEGKYSFDLDDWTHSDKIVFELAVPKYLDTTALDVDVNPLYVRVVVKDKVTQLKLSAEVKPDASKVQRSRTTGMLHIDMPLVQPNQVKDRKAPEPELQPLKPSAEPTPARSGRGYGTGEANSKAVSIQGIYKDPKRVASKKQDTLLREVKTVRAKGAQEDEDDDDDIPPLDSRR</sequence>
<dbReference type="SUPFAM" id="SSF52058">
    <property type="entry name" value="L domain-like"/>
    <property type="match status" value="1"/>
</dbReference>
<evidence type="ECO:0000313" key="12">
    <source>
        <dbReference type="EMBL" id="CAJ1373675.1"/>
    </source>
</evidence>
<evidence type="ECO:0000256" key="4">
    <source>
        <dbReference type="ARBA" id="ARBA00022614"/>
    </source>
</evidence>
<reference evidence="12" key="1">
    <citation type="submission" date="2023-08" db="EMBL/GenBank/DDBJ databases">
        <authorList>
            <person name="Chen Y."/>
            <person name="Shah S."/>
            <person name="Dougan E. K."/>
            <person name="Thang M."/>
            <person name="Chan C."/>
        </authorList>
    </citation>
    <scope>NUCLEOTIDE SEQUENCE</scope>
</reference>
<keyword evidence="9" id="KW-0175">Coiled coil</keyword>
<feature type="coiled-coil region" evidence="9">
    <location>
        <begin position="158"/>
        <end position="228"/>
    </location>
</feature>
<feature type="compositionally biased region" description="Basic and acidic residues" evidence="10">
    <location>
        <begin position="378"/>
        <end position="397"/>
    </location>
</feature>
<dbReference type="PANTHER" id="PTHR18849">
    <property type="entry name" value="LEUCINE RICH REPEAT PROTEIN"/>
    <property type="match status" value="1"/>
</dbReference>
<dbReference type="InterPro" id="IPR032675">
    <property type="entry name" value="LRR_dom_sf"/>
</dbReference>
<evidence type="ECO:0000256" key="8">
    <source>
        <dbReference type="ARBA" id="ARBA00049982"/>
    </source>
</evidence>
<evidence type="ECO:0000256" key="7">
    <source>
        <dbReference type="ARBA" id="ARBA00023273"/>
    </source>
</evidence>
<evidence type="ECO:0000256" key="5">
    <source>
        <dbReference type="ARBA" id="ARBA00022737"/>
    </source>
</evidence>
<feature type="domain" description="Dynein axonemal assembly factor 11-like CS" evidence="11">
    <location>
        <begin position="209"/>
        <end position="326"/>
    </location>
</feature>
<keyword evidence="13" id="KW-1185">Reference proteome</keyword>
<dbReference type="Proteomes" id="UP001178507">
    <property type="component" value="Unassembled WGS sequence"/>
</dbReference>
<dbReference type="InterPro" id="IPR056496">
    <property type="entry name" value="CS_DNAAF11_C"/>
</dbReference>
<evidence type="ECO:0000259" key="11">
    <source>
        <dbReference type="Pfam" id="PF23602"/>
    </source>
</evidence>
<dbReference type="InterPro" id="IPR001611">
    <property type="entry name" value="Leu-rich_rpt"/>
</dbReference>
<dbReference type="AlphaFoldDB" id="A0AA36HRX4"/>
<keyword evidence="3" id="KW-0963">Cytoplasm</keyword>
<comment type="similarity">
    <text evidence="8">Belongs to the tilB family.</text>
</comment>
<dbReference type="GO" id="GO:0005929">
    <property type="term" value="C:cilium"/>
    <property type="evidence" value="ECO:0007669"/>
    <property type="project" value="UniProtKB-SubCell"/>
</dbReference>
<dbReference type="PROSITE" id="PS51450">
    <property type="entry name" value="LRR"/>
    <property type="match status" value="2"/>
</dbReference>
<evidence type="ECO:0000256" key="10">
    <source>
        <dbReference type="SAM" id="MobiDB-lite"/>
    </source>
</evidence>
<dbReference type="PANTHER" id="PTHR18849:SF0">
    <property type="entry name" value="CILIA- AND FLAGELLA-ASSOCIATED PROTEIN 410-RELATED"/>
    <property type="match status" value="1"/>
</dbReference>
<evidence type="ECO:0000313" key="13">
    <source>
        <dbReference type="Proteomes" id="UP001178507"/>
    </source>
</evidence>
<proteinExistence type="inferred from homology"/>
<organism evidence="12 13">
    <name type="scientific">Effrenium voratum</name>
    <dbReference type="NCBI Taxonomy" id="2562239"/>
    <lineage>
        <taxon>Eukaryota</taxon>
        <taxon>Sar</taxon>
        <taxon>Alveolata</taxon>
        <taxon>Dinophyceae</taxon>
        <taxon>Suessiales</taxon>
        <taxon>Symbiodiniaceae</taxon>
        <taxon>Effrenium</taxon>
    </lineage>
</organism>
<dbReference type="SMART" id="SM00365">
    <property type="entry name" value="LRR_SD22"/>
    <property type="match status" value="2"/>
</dbReference>
<dbReference type="Gene3D" id="3.80.10.10">
    <property type="entry name" value="Ribonuclease Inhibitor"/>
    <property type="match status" value="1"/>
</dbReference>
<name>A0AA36HRX4_9DINO</name>
<keyword evidence="6" id="KW-0969">Cilium</keyword>
<comment type="subcellular location">
    <subcellularLocation>
        <location evidence="1">Cell projection</location>
        <location evidence="1">Cilium</location>
    </subcellularLocation>
    <subcellularLocation>
        <location evidence="2">Cytoplasm</location>
    </subcellularLocation>
</comment>
<dbReference type="FunFam" id="3.80.10.10:FF:000052">
    <property type="entry name" value="Leucine rich repeat containing 6"/>
    <property type="match status" value="1"/>
</dbReference>
<gene>
    <name evidence="12" type="ORF">EVOR1521_LOCUS3429</name>
</gene>
<keyword evidence="5" id="KW-0677">Repeat</keyword>
<protein>
    <recommendedName>
        <fullName evidence="11">Dynein axonemal assembly factor 11-like CS domain-containing protein</fullName>
    </recommendedName>
</protein>
<evidence type="ECO:0000256" key="2">
    <source>
        <dbReference type="ARBA" id="ARBA00004496"/>
    </source>
</evidence>
<evidence type="ECO:0000256" key="1">
    <source>
        <dbReference type="ARBA" id="ARBA00004138"/>
    </source>
</evidence>
<evidence type="ECO:0000256" key="9">
    <source>
        <dbReference type="SAM" id="Coils"/>
    </source>
</evidence>
<dbReference type="Pfam" id="PF23602">
    <property type="entry name" value="CS_DNAAF11_C"/>
    <property type="match status" value="1"/>
</dbReference>
<accession>A0AA36HRX4</accession>
<feature type="region of interest" description="Disordered" evidence="10">
    <location>
        <begin position="305"/>
        <end position="420"/>
    </location>
</feature>
<feature type="compositionally biased region" description="Acidic residues" evidence="10">
    <location>
        <begin position="405"/>
        <end position="414"/>
    </location>
</feature>
<keyword evidence="4" id="KW-0433">Leucine-rich repeat</keyword>
<keyword evidence="7" id="KW-0966">Cell projection</keyword>
<dbReference type="Pfam" id="PF14580">
    <property type="entry name" value="LRR_9"/>
    <property type="match status" value="1"/>
</dbReference>
<dbReference type="EMBL" id="CAUJNA010000208">
    <property type="protein sequence ID" value="CAJ1373675.1"/>
    <property type="molecule type" value="Genomic_DNA"/>
</dbReference>
<dbReference type="GO" id="GO:0005737">
    <property type="term" value="C:cytoplasm"/>
    <property type="evidence" value="ECO:0007669"/>
    <property type="project" value="UniProtKB-SubCell"/>
</dbReference>
<comment type="caution">
    <text evidence="12">The sequence shown here is derived from an EMBL/GenBank/DDBJ whole genome shotgun (WGS) entry which is preliminary data.</text>
</comment>
<evidence type="ECO:0000256" key="3">
    <source>
        <dbReference type="ARBA" id="ARBA00022490"/>
    </source>
</evidence>
<evidence type="ECO:0000256" key="6">
    <source>
        <dbReference type="ARBA" id="ARBA00023069"/>
    </source>
</evidence>